<evidence type="ECO:0000256" key="6">
    <source>
        <dbReference type="SAM" id="Phobius"/>
    </source>
</evidence>
<evidence type="ECO:0000256" key="3">
    <source>
        <dbReference type="ARBA" id="ARBA00022692"/>
    </source>
</evidence>
<dbReference type="Proteomes" id="UP000295391">
    <property type="component" value="Unassembled WGS sequence"/>
</dbReference>
<dbReference type="GO" id="GO:0015833">
    <property type="term" value="P:peptide transport"/>
    <property type="evidence" value="ECO:0007669"/>
    <property type="project" value="InterPro"/>
</dbReference>
<dbReference type="GO" id="GO:0005886">
    <property type="term" value="C:plasma membrane"/>
    <property type="evidence" value="ECO:0007669"/>
    <property type="project" value="UniProtKB-SubCell"/>
</dbReference>
<feature type="transmembrane region" description="Helical" evidence="6">
    <location>
        <begin position="208"/>
        <end position="227"/>
    </location>
</feature>
<evidence type="ECO:0000313" key="8">
    <source>
        <dbReference type="Proteomes" id="UP000295391"/>
    </source>
</evidence>
<dbReference type="InterPro" id="IPR036640">
    <property type="entry name" value="ABC1_TM_sf"/>
</dbReference>
<dbReference type="EMBL" id="SNYR01000001">
    <property type="protein sequence ID" value="TDQ66632.1"/>
    <property type="molecule type" value="Genomic_DNA"/>
</dbReference>
<dbReference type="Pfam" id="PF05992">
    <property type="entry name" value="SbmA_BacA"/>
    <property type="match status" value="1"/>
</dbReference>
<dbReference type="SUPFAM" id="SSF90123">
    <property type="entry name" value="ABC transporter transmembrane region"/>
    <property type="match status" value="1"/>
</dbReference>
<dbReference type="NCBIfam" id="NF009036">
    <property type="entry name" value="PRK12369.1"/>
    <property type="match status" value="1"/>
</dbReference>
<dbReference type="NCBIfam" id="NF008306">
    <property type="entry name" value="PRK11098.1"/>
    <property type="match status" value="1"/>
</dbReference>
<dbReference type="PANTHER" id="PTHR11384:SF59">
    <property type="entry name" value="LYSOSOMAL COBALAMIN TRANSPORTER ABCD4"/>
    <property type="match status" value="1"/>
</dbReference>
<keyword evidence="8" id="KW-1185">Reference proteome</keyword>
<comment type="caution">
    <text evidence="7">The sequence shown here is derived from an EMBL/GenBank/DDBJ whole genome shotgun (WGS) entry which is preliminary data.</text>
</comment>
<evidence type="ECO:0000256" key="4">
    <source>
        <dbReference type="ARBA" id="ARBA00022989"/>
    </source>
</evidence>
<keyword evidence="5 6" id="KW-0472">Membrane</keyword>
<reference evidence="7 8" key="1">
    <citation type="submission" date="2019-03" db="EMBL/GenBank/DDBJ databases">
        <title>Genomic Encyclopedia of Type Strains, Phase III (KMG-III): the genomes of soil and plant-associated and newly described type strains.</title>
        <authorList>
            <person name="Whitman W."/>
        </authorList>
    </citation>
    <scope>NUCLEOTIDE SEQUENCE [LARGE SCALE GENOMIC DNA]</scope>
    <source>
        <strain evidence="7 8">CGMCC 1.7002</strain>
    </source>
</reference>
<evidence type="ECO:0000256" key="2">
    <source>
        <dbReference type="ARBA" id="ARBA00022448"/>
    </source>
</evidence>
<protein>
    <submittedName>
        <fullName evidence="7">Peptide/bleomycin uptake transporter</fullName>
    </submittedName>
</protein>
<sequence>MFRSFFPAPKLFFGSAAVWAALCFLIWFTIGPALQSVISLDPILTPNQGDDPTPFLTNQKVWLYQYVIMGTYLFCVPWYFIDRHRYYWWSVLGSATIVLMLFANVQVQAWLNDWYGDFFNLLQTALTNPGSIAPEDYWGNLIFVAYVAAPNVLLIVSINFFTSHYVFRWRTAMNFYYMSFWPHLRHVEGASQRIQEDAMRFADGVESLGVNFVYALMTLAVFLPILWGLSEQITALPLVGEIPGSLVWVALLSASFGTVVLAAVGIKLPGLEFNNQKVEAAYRKELVYAEDHEDRAQPQTVKELYLDVQKNYFRLFFHYLYFNLVRSTYNQASNFITLIALGPSILAGAITLGIYQQVANAFGRVESSLQYLVDSWPAIIKLMSVYKRLRKFEAEIPKGSPLPESPV</sequence>
<feature type="transmembrane region" description="Helical" evidence="6">
    <location>
        <begin position="335"/>
        <end position="355"/>
    </location>
</feature>
<gene>
    <name evidence="7" type="ORF">ATL17_0635</name>
</gene>
<evidence type="ECO:0000256" key="1">
    <source>
        <dbReference type="ARBA" id="ARBA00004651"/>
    </source>
</evidence>
<dbReference type="InterPro" id="IPR009248">
    <property type="entry name" value="SbmA_BacA"/>
</dbReference>
<feature type="transmembrane region" description="Helical" evidence="6">
    <location>
        <begin position="137"/>
        <end position="161"/>
    </location>
</feature>
<feature type="transmembrane region" description="Helical" evidence="6">
    <location>
        <begin position="247"/>
        <end position="266"/>
    </location>
</feature>
<dbReference type="GO" id="GO:0005524">
    <property type="term" value="F:ATP binding"/>
    <property type="evidence" value="ECO:0007669"/>
    <property type="project" value="InterPro"/>
</dbReference>
<evidence type="ECO:0000256" key="5">
    <source>
        <dbReference type="ARBA" id="ARBA00023136"/>
    </source>
</evidence>
<organism evidence="7 8">
    <name type="scientific">Maritalea mobilis</name>
    <dbReference type="NCBI Taxonomy" id="483324"/>
    <lineage>
        <taxon>Bacteria</taxon>
        <taxon>Pseudomonadati</taxon>
        <taxon>Pseudomonadota</taxon>
        <taxon>Alphaproteobacteria</taxon>
        <taxon>Hyphomicrobiales</taxon>
        <taxon>Devosiaceae</taxon>
        <taxon>Maritalea</taxon>
    </lineage>
</organism>
<dbReference type="RefSeq" id="WP_133571315.1">
    <property type="nucleotide sequence ID" value="NZ_SNYR01000001.1"/>
</dbReference>
<keyword evidence="3 6" id="KW-0812">Transmembrane</keyword>
<name>A0A4R6VRI3_9HYPH</name>
<dbReference type="PANTHER" id="PTHR11384">
    <property type="entry name" value="ATP-BINDING CASSETTE, SUB-FAMILY D MEMBER"/>
    <property type="match status" value="1"/>
</dbReference>
<dbReference type="InterPro" id="IPR050835">
    <property type="entry name" value="ABC_transporter_sub-D"/>
</dbReference>
<feature type="transmembrane region" description="Helical" evidence="6">
    <location>
        <begin position="63"/>
        <end position="81"/>
    </location>
</feature>
<dbReference type="OrthoDB" id="8233587at2"/>
<dbReference type="Gene3D" id="1.20.1560.10">
    <property type="entry name" value="ABC transporter type 1, transmembrane domain"/>
    <property type="match status" value="1"/>
</dbReference>
<accession>A0A4R6VRI3</accession>
<dbReference type="AlphaFoldDB" id="A0A4R6VRI3"/>
<feature type="transmembrane region" description="Helical" evidence="6">
    <location>
        <begin position="88"/>
        <end position="111"/>
    </location>
</feature>
<dbReference type="GO" id="GO:1904680">
    <property type="term" value="F:peptide transmembrane transporter activity"/>
    <property type="evidence" value="ECO:0007669"/>
    <property type="project" value="InterPro"/>
</dbReference>
<evidence type="ECO:0000313" key="7">
    <source>
        <dbReference type="EMBL" id="TDQ66632.1"/>
    </source>
</evidence>
<comment type="subcellular location">
    <subcellularLocation>
        <location evidence="1">Cell membrane</location>
        <topology evidence="1">Multi-pass membrane protein</topology>
    </subcellularLocation>
</comment>
<keyword evidence="4 6" id="KW-1133">Transmembrane helix</keyword>
<proteinExistence type="predicted"/>
<keyword evidence="2" id="KW-0813">Transport</keyword>